<dbReference type="Gene3D" id="3.40.50.1580">
    <property type="entry name" value="Nucleoside phosphorylase domain"/>
    <property type="match status" value="1"/>
</dbReference>
<dbReference type="CDD" id="cd17765">
    <property type="entry name" value="PNP_ThPNP_like"/>
    <property type="match status" value="1"/>
</dbReference>
<dbReference type="GO" id="GO:0005829">
    <property type="term" value="C:cytosol"/>
    <property type="evidence" value="ECO:0007669"/>
    <property type="project" value="TreeGrafter"/>
</dbReference>
<dbReference type="PANTHER" id="PTHR43691">
    <property type="entry name" value="URIDINE PHOSPHORYLASE"/>
    <property type="match status" value="1"/>
</dbReference>
<dbReference type="GO" id="GO:0004850">
    <property type="term" value="F:uridine phosphorylase activity"/>
    <property type="evidence" value="ECO:0007669"/>
    <property type="project" value="UniProtKB-EC"/>
</dbReference>
<keyword evidence="5" id="KW-0328">Glycosyltransferase</keyword>
<dbReference type="Pfam" id="PF01048">
    <property type="entry name" value="PNP_UDP_1"/>
    <property type="match status" value="1"/>
</dbReference>
<evidence type="ECO:0000259" key="4">
    <source>
        <dbReference type="Pfam" id="PF01048"/>
    </source>
</evidence>
<dbReference type="AlphaFoldDB" id="A0A6J4SZ76"/>
<dbReference type="EC" id="2.4.2.3" evidence="1"/>
<dbReference type="PANTHER" id="PTHR43691:SF11">
    <property type="entry name" value="FI09636P-RELATED"/>
    <property type="match status" value="1"/>
</dbReference>
<evidence type="ECO:0000256" key="3">
    <source>
        <dbReference type="ARBA" id="ARBA00048447"/>
    </source>
</evidence>
<protein>
    <recommendedName>
        <fullName evidence="2">Uridine phosphorylase</fullName>
        <ecNumber evidence="1">2.4.2.3</ecNumber>
    </recommendedName>
</protein>
<dbReference type="GO" id="GO:0004731">
    <property type="term" value="F:purine-nucleoside phosphorylase activity"/>
    <property type="evidence" value="ECO:0007669"/>
    <property type="project" value="TreeGrafter"/>
</dbReference>
<accession>A0A6J4SZ76</accession>
<dbReference type="NCBIfam" id="NF004489">
    <property type="entry name" value="PRK05819.1"/>
    <property type="match status" value="1"/>
</dbReference>
<name>A0A6J4SZ76_9ACTN</name>
<comment type="catalytic activity">
    <reaction evidence="3">
        <text>uridine + phosphate = alpha-D-ribose 1-phosphate + uracil</text>
        <dbReference type="Rhea" id="RHEA:24388"/>
        <dbReference type="ChEBI" id="CHEBI:16704"/>
        <dbReference type="ChEBI" id="CHEBI:17568"/>
        <dbReference type="ChEBI" id="CHEBI:43474"/>
        <dbReference type="ChEBI" id="CHEBI:57720"/>
        <dbReference type="EC" id="2.4.2.3"/>
    </reaction>
</comment>
<dbReference type="InterPro" id="IPR000845">
    <property type="entry name" value="Nucleoside_phosphorylase_d"/>
</dbReference>
<evidence type="ECO:0000313" key="5">
    <source>
        <dbReference type="EMBL" id="CAA9509240.1"/>
    </source>
</evidence>
<sequence>MSPVHVRAEPGDFAESVLLPGDPLRAKYIAENFFEDARQVTGERGMLGFTGTYKGRPVSVQATGMGCPSASIVTEELIQLGVKNLLRVGTCGGYDRDLQLGDLIVATAATAQDGTVSSITRGVPYAPAAHFDLVHAAHHAAEAAGRRTFVGPIVSSDLFYDPTESPEELWGNLGVLAVEMEAAAIFTIAAMHRVRAGCLLTVSDTIGAEVVRIGDEELRGAVDNMMALALDTLNALN</sequence>
<dbReference type="SUPFAM" id="SSF53167">
    <property type="entry name" value="Purine and uridine phosphorylases"/>
    <property type="match status" value="1"/>
</dbReference>
<dbReference type="EMBL" id="CADCVM010000324">
    <property type="protein sequence ID" value="CAA9509240.1"/>
    <property type="molecule type" value="Genomic_DNA"/>
</dbReference>
<proteinExistence type="predicted"/>
<dbReference type="InterPro" id="IPR035994">
    <property type="entry name" value="Nucleoside_phosphorylase_sf"/>
</dbReference>
<gene>
    <name evidence="5" type="ORF">AVDCRST_MAG05-2918</name>
</gene>
<evidence type="ECO:0000256" key="2">
    <source>
        <dbReference type="ARBA" id="ARBA00021980"/>
    </source>
</evidence>
<dbReference type="GO" id="GO:0006152">
    <property type="term" value="P:purine nucleoside catabolic process"/>
    <property type="evidence" value="ECO:0007669"/>
    <property type="project" value="TreeGrafter"/>
</dbReference>
<feature type="domain" description="Nucleoside phosphorylase" evidence="4">
    <location>
        <begin position="17"/>
        <end position="210"/>
    </location>
</feature>
<evidence type="ECO:0000256" key="1">
    <source>
        <dbReference type="ARBA" id="ARBA00011888"/>
    </source>
</evidence>
<reference evidence="5" key="1">
    <citation type="submission" date="2020-02" db="EMBL/GenBank/DDBJ databases">
        <authorList>
            <person name="Meier V. D."/>
        </authorList>
    </citation>
    <scope>NUCLEOTIDE SEQUENCE</scope>
    <source>
        <strain evidence="5">AVDCRST_MAG05</strain>
    </source>
</reference>
<organism evidence="5">
    <name type="scientific">uncultured Rubrobacteraceae bacterium</name>
    <dbReference type="NCBI Taxonomy" id="349277"/>
    <lineage>
        <taxon>Bacteria</taxon>
        <taxon>Bacillati</taxon>
        <taxon>Actinomycetota</taxon>
        <taxon>Rubrobacteria</taxon>
        <taxon>Rubrobacterales</taxon>
        <taxon>Rubrobacteraceae</taxon>
        <taxon>environmental samples</taxon>
    </lineage>
</organism>
<keyword evidence="5" id="KW-0808">Transferase</keyword>